<dbReference type="AlphaFoldDB" id="A0A4Z2FI50"/>
<evidence type="ECO:0000313" key="3">
    <source>
        <dbReference type="Proteomes" id="UP000314294"/>
    </source>
</evidence>
<reference evidence="2 3" key="1">
    <citation type="submission" date="2019-03" db="EMBL/GenBank/DDBJ databases">
        <title>First draft genome of Liparis tanakae, snailfish: a comprehensive survey of snailfish specific genes.</title>
        <authorList>
            <person name="Kim W."/>
            <person name="Song I."/>
            <person name="Jeong J.-H."/>
            <person name="Kim D."/>
            <person name="Kim S."/>
            <person name="Ryu S."/>
            <person name="Song J.Y."/>
            <person name="Lee S.K."/>
        </authorList>
    </citation>
    <scope>NUCLEOTIDE SEQUENCE [LARGE SCALE GENOMIC DNA]</scope>
    <source>
        <tissue evidence="2">Muscle</tissue>
    </source>
</reference>
<feature type="region of interest" description="Disordered" evidence="1">
    <location>
        <begin position="1"/>
        <end position="62"/>
    </location>
</feature>
<accession>A0A4Z2FI50</accession>
<name>A0A4Z2FI50_9TELE</name>
<dbReference type="EMBL" id="SRLO01001189">
    <property type="protein sequence ID" value="TNN40444.1"/>
    <property type="molecule type" value="Genomic_DNA"/>
</dbReference>
<comment type="caution">
    <text evidence="2">The sequence shown here is derived from an EMBL/GenBank/DDBJ whole genome shotgun (WGS) entry which is preliminary data.</text>
</comment>
<feature type="compositionally biased region" description="Basic and acidic residues" evidence="1">
    <location>
        <begin position="39"/>
        <end position="53"/>
    </location>
</feature>
<evidence type="ECO:0000256" key="1">
    <source>
        <dbReference type="SAM" id="MobiDB-lite"/>
    </source>
</evidence>
<protein>
    <submittedName>
        <fullName evidence="2">Uncharacterized protein</fullName>
    </submittedName>
</protein>
<sequence>MDECEKGRREGKRDGGRKAENEGKRTEVGRRRQTAQQTETERWGQKDGWRDSEGEQGGRMPSRRILVWQELWAGVSCPS</sequence>
<dbReference type="Proteomes" id="UP000314294">
    <property type="component" value="Unassembled WGS sequence"/>
</dbReference>
<feature type="compositionally biased region" description="Basic and acidic residues" evidence="1">
    <location>
        <begin position="1"/>
        <end position="30"/>
    </location>
</feature>
<keyword evidence="3" id="KW-1185">Reference proteome</keyword>
<gene>
    <name evidence="2" type="ORF">EYF80_049386</name>
</gene>
<evidence type="ECO:0000313" key="2">
    <source>
        <dbReference type="EMBL" id="TNN40444.1"/>
    </source>
</evidence>
<organism evidence="2 3">
    <name type="scientific">Liparis tanakae</name>
    <name type="common">Tanaka's snailfish</name>
    <dbReference type="NCBI Taxonomy" id="230148"/>
    <lineage>
        <taxon>Eukaryota</taxon>
        <taxon>Metazoa</taxon>
        <taxon>Chordata</taxon>
        <taxon>Craniata</taxon>
        <taxon>Vertebrata</taxon>
        <taxon>Euteleostomi</taxon>
        <taxon>Actinopterygii</taxon>
        <taxon>Neopterygii</taxon>
        <taxon>Teleostei</taxon>
        <taxon>Neoteleostei</taxon>
        <taxon>Acanthomorphata</taxon>
        <taxon>Eupercaria</taxon>
        <taxon>Perciformes</taxon>
        <taxon>Cottioidei</taxon>
        <taxon>Cottales</taxon>
        <taxon>Liparidae</taxon>
        <taxon>Liparis</taxon>
    </lineage>
</organism>
<proteinExistence type="predicted"/>